<dbReference type="AlphaFoldDB" id="A0A3D8YGG1"/>
<feature type="transmembrane region" description="Helical" evidence="1">
    <location>
        <begin position="256"/>
        <end position="277"/>
    </location>
</feature>
<feature type="transmembrane region" description="Helical" evidence="1">
    <location>
        <begin position="158"/>
        <end position="177"/>
    </location>
</feature>
<feature type="transmembrane region" description="Helical" evidence="1">
    <location>
        <begin position="197"/>
        <end position="224"/>
    </location>
</feature>
<keyword evidence="1" id="KW-0472">Membrane</keyword>
<feature type="transmembrane region" description="Helical" evidence="1">
    <location>
        <begin position="118"/>
        <end position="137"/>
    </location>
</feature>
<keyword evidence="1" id="KW-0812">Transmembrane</keyword>
<comment type="caution">
    <text evidence="2">The sequence shown here is derived from an EMBL/GenBank/DDBJ whole genome shotgun (WGS) entry which is preliminary data.</text>
</comment>
<reference evidence="2 3" key="1">
    <citation type="submission" date="2018-07" db="EMBL/GenBank/DDBJ databases">
        <title>Dyadobacter roseus sp. nov., isolated from rose rhizosphere soil.</title>
        <authorList>
            <person name="Chen L."/>
        </authorList>
    </citation>
    <scope>NUCLEOTIDE SEQUENCE [LARGE SCALE GENOMIC DNA]</scope>
    <source>
        <strain evidence="2 3">RS19</strain>
    </source>
</reference>
<evidence type="ECO:0000313" key="3">
    <source>
        <dbReference type="Proteomes" id="UP000256373"/>
    </source>
</evidence>
<accession>A0A3D8YGG1</accession>
<feature type="transmembrane region" description="Helical" evidence="1">
    <location>
        <begin position="51"/>
        <end position="73"/>
    </location>
</feature>
<organism evidence="2 3">
    <name type="scientific">Dyadobacter luteus</name>
    <dbReference type="NCBI Taxonomy" id="2259619"/>
    <lineage>
        <taxon>Bacteria</taxon>
        <taxon>Pseudomonadati</taxon>
        <taxon>Bacteroidota</taxon>
        <taxon>Cytophagia</taxon>
        <taxon>Cytophagales</taxon>
        <taxon>Spirosomataceae</taxon>
        <taxon>Dyadobacter</taxon>
    </lineage>
</organism>
<feature type="transmembrane region" description="Helical" evidence="1">
    <location>
        <begin position="231"/>
        <end position="250"/>
    </location>
</feature>
<sequence>MKLYSISYNKIPATKRFRTMSDPKTKIVSFTAAVRQFLEKPYQGGSLNISWGYWQLVATRFLTVFFTLFIFPLDWKFYRSLLSLDFHFYHLLSLARYQPEWVPLSDQHGNPVLGAASFANWAIIVFVSVVLTLVWSLTDKKRQNLIAELEWTKTIVRYRLALVLIAYGVYQLFRLQIPYPSLSSLMTNYGDLYPWKIYYQTTAISPLYSSFLGSVEILAGLLILNRRTTTMGAGLVIGFLGNVAAVNGFYDAGELSLSTLIVLMAVFLFSFDVVRLYQLLILEKKALANRLVADYSASSLTKLRSAAKISIAVFTLLLLVSAASSQANGPYKYPSQQGLKNSFGLYEVKHFVFNNDTIPHSKSDTRRWQDVVFEQWSTISVKQNRPVIIDRSSAEKLQLKDIDRNYEFAGLSGRHFYHYELNATADTLLLTNKNRNHRNETFKLAIKRPTDRYIELSGTDQAGNRIHAVLERQDRKFMMYEGRRRAAKL</sequence>
<keyword evidence="3" id="KW-1185">Reference proteome</keyword>
<name>A0A3D8YGG1_9BACT</name>
<keyword evidence="1" id="KW-1133">Transmembrane helix</keyword>
<feature type="transmembrane region" description="Helical" evidence="1">
    <location>
        <begin position="306"/>
        <end position="324"/>
    </location>
</feature>
<dbReference type="Proteomes" id="UP000256373">
    <property type="component" value="Unassembled WGS sequence"/>
</dbReference>
<evidence type="ECO:0000256" key="1">
    <source>
        <dbReference type="SAM" id="Phobius"/>
    </source>
</evidence>
<gene>
    <name evidence="2" type="ORF">DSL64_04180</name>
</gene>
<protein>
    <submittedName>
        <fullName evidence="2">DoxX family protein</fullName>
    </submittedName>
</protein>
<evidence type="ECO:0000313" key="2">
    <source>
        <dbReference type="EMBL" id="REA63644.1"/>
    </source>
</evidence>
<proteinExistence type="predicted"/>
<dbReference type="EMBL" id="QNUL01000002">
    <property type="protein sequence ID" value="REA63644.1"/>
    <property type="molecule type" value="Genomic_DNA"/>
</dbReference>